<accession>B4VP10</accession>
<dbReference type="RefSeq" id="WP_006100003.1">
    <property type="nucleotide sequence ID" value="NZ_DS989846.1"/>
</dbReference>
<evidence type="ECO:0000313" key="1">
    <source>
        <dbReference type="EMBL" id="EDX76269.1"/>
    </source>
</evidence>
<sequence length="345" mass="38511">MKRKVLFPLIVTFSLTTGIESIVWQRAIADTSNPKPICPESGPCFPPIADTSNPKPICPESGPCFPPSRSGFTEIRVITPPRGSLLNPQPTLSWTPLADTQEYTVRLLRSGETIWELPNVRNTEIPYPATQSPLTPGINYELMVEADGKAGKSMFRLMTPSQAESVMVEVEEIRQQNLSADETALQLAQVYEDYDLMTLAIQTLTEAIDTNSQNLEVYQSLGNLYNRLELPRVAELVYQESLDLASSRQDIAGLAQAQIGLARSFVAQEKLPQAVEVLTAAYSNYQQLNNAELTPQVAQFLGEVYEMDNNYEQARRWYQEAKAGYEAIGAEQRVETVEKAMQRLN</sequence>
<dbReference type="Pfam" id="PF13424">
    <property type="entry name" value="TPR_12"/>
    <property type="match status" value="1"/>
</dbReference>
<dbReference type="SUPFAM" id="SSF49265">
    <property type="entry name" value="Fibronectin type III"/>
    <property type="match status" value="1"/>
</dbReference>
<dbReference type="InterPro" id="IPR011990">
    <property type="entry name" value="TPR-like_helical_dom_sf"/>
</dbReference>
<gene>
    <name evidence="1" type="ORF">MC7420_4525</name>
</gene>
<dbReference type="SUPFAM" id="SSF48452">
    <property type="entry name" value="TPR-like"/>
    <property type="match status" value="1"/>
</dbReference>
<dbReference type="OrthoDB" id="581256at2"/>
<dbReference type="STRING" id="118168.MC7420_4525"/>
<keyword evidence="2" id="KW-1185">Reference proteome</keyword>
<dbReference type="AlphaFoldDB" id="B4VP10"/>
<evidence type="ECO:0000313" key="2">
    <source>
        <dbReference type="Proteomes" id="UP000003835"/>
    </source>
</evidence>
<dbReference type="eggNOG" id="COG0457">
    <property type="taxonomic scope" value="Bacteria"/>
</dbReference>
<reference evidence="1 2" key="1">
    <citation type="submission" date="2008-07" db="EMBL/GenBank/DDBJ databases">
        <authorList>
            <person name="Tandeau de Marsac N."/>
            <person name="Ferriera S."/>
            <person name="Johnson J."/>
            <person name="Kravitz S."/>
            <person name="Beeson K."/>
            <person name="Sutton G."/>
            <person name="Rogers Y.-H."/>
            <person name="Friedman R."/>
            <person name="Frazier M."/>
            <person name="Venter J.C."/>
        </authorList>
    </citation>
    <scope>NUCLEOTIDE SEQUENCE [LARGE SCALE GENOMIC DNA]</scope>
    <source>
        <strain evidence="1 2">PCC 7420</strain>
    </source>
</reference>
<proteinExistence type="predicted"/>
<dbReference type="InterPro" id="IPR036116">
    <property type="entry name" value="FN3_sf"/>
</dbReference>
<organism evidence="1 2">
    <name type="scientific">Coleofasciculus chthonoplastes PCC 7420</name>
    <dbReference type="NCBI Taxonomy" id="118168"/>
    <lineage>
        <taxon>Bacteria</taxon>
        <taxon>Bacillati</taxon>
        <taxon>Cyanobacteriota</taxon>
        <taxon>Cyanophyceae</taxon>
        <taxon>Coleofasciculales</taxon>
        <taxon>Coleofasciculaceae</taxon>
        <taxon>Coleofasciculus</taxon>
    </lineage>
</organism>
<dbReference type="Proteomes" id="UP000003835">
    <property type="component" value="Unassembled WGS sequence"/>
</dbReference>
<dbReference type="HOGENOM" id="CLU_803424_0_0_3"/>
<name>B4VP10_9CYAN</name>
<protein>
    <submittedName>
        <fullName evidence="1">Tetratricopeptide repeat domain protein</fullName>
    </submittedName>
</protein>
<dbReference type="EMBL" id="DS989846">
    <property type="protein sequence ID" value="EDX76269.1"/>
    <property type="molecule type" value="Genomic_DNA"/>
</dbReference>
<dbReference type="Gene3D" id="1.25.40.10">
    <property type="entry name" value="Tetratricopeptide repeat domain"/>
    <property type="match status" value="1"/>
</dbReference>